<feature type="transmembrane region" description="Helical" evidence="1">
    <location>
        <begin position="21"/>
        <end position="41"/>
    </location>
</feature>
<sequence>MSRSKSFLQRNTLNGRSTIRTNLIATLTLATILIGLLLFYWSEKRREQVLEWYCGDFGTYGKTLVLFKNNTFSFTYFGCNYNGGSLKGNWSIDGNFLLLDPEIDDELLDTKYLKTEVDLEPVSLDSEKFTICKQYHEGIRI</sequence>
<keyword evidence="3" id="KW-1185">Reference proteome</keyword>
<dbReference type="Proteomes" id="UP001610063">
    <property type="component" value="Unassembled WGS sequence"/>
</dbReference>
<proteinExistence type="predicted"/>
<accession>A0ABW7N9Z5</accession>
<protein>
    <submittedName>
        <fullName evidence="2">Uncharacterized protein</fullName>
    </submittedName>
</protein>
<keyword evidence="1" id="KW-0472">Membrane</keyword>
<comment type="caution">
    <text evidence="2">The sequence shown here is derived from an EMBL/GenBank/DDBJ whole genome shotgun (WGS) entry which is preliminary data.</text>
</comment>
<name>A0ABW7N9Z5_9BACT</name>
<dbReference type="RefSeq" id="WP_395417766.1">
    <property type="nucleotide sequence ID" value="NZ_JBIPKE010000017.1"/>
</dbReference>
<reference evidence="2 3" key="1">
    <citation type="journal article" date="2013" name="Int. J. Syst. Evol. Microbiol.">
        <title>Marinoscillum luteum sp. nov., isolated from marine sediment.</title>
        <authorList>
            <person name="Cha I.T."/>
            <person name="Park S.J."/>
            <person name="Kim S.J."/>
            <person name="Kim J.G."/>
            <person name="Jung M.Y."/>
            <person name="Shin K.S."/>
            <person name="Kwon K.K."/>
            <person name="Yang S.H."/>
            <person name="Seo Y.S."/>
            <person name="Rhee S.K."/>
        </authorList>
    </citation>
    <scope>NUCLEOTIDE SEQUENCE [LARGE SCALE GENOMIC DNA]</scope>
    <source>
        <strain evidence="2 3">KCTC 23939</strain>
    </source>
</reference>
<keyword evidence="1" id="KW-1133">Transmembrane helix</keyword>
<organism evidence="2 3">
    <name type="scientific">Marinoscillum luteum</name>
    <dbReference type="NCBI Taxonomy" id="861051"/>
    <lineage>
        <taxon>Bacteria</taxon>
        <taxon>Pseudomonadati</taxon>
        <taxon>Bacteroidota</taxon>
        <taxon>Cytophagia</taxon>
        <taxon>Cytophagales</taxon>
        <taxon>Reichenbachiellaceae</taxon>
        <taxon>Marinoscillum</taxon>
    </lineage>
</organism>
<dbReference type="EMBL" id="JBIPKE010000017">
    <property type="protein sequence ID" value="MFH6984428.1"/>
    <property type="molecule type" value="Genomic_DNA"/>
</dbReference>
<evidence type="ECO:0000256" key="1">
    <source>
        <dbReference type="SAM" id="Phobius"/>
    </source>
</evidence>
<gene>
    <name evidence="2" type="ORF">ACHKAR_13325</name>
</gene>
<evidence type="ECO:0000313" key="2">
    <source>
        <dbReference type="EMBL" id="MFH6984428.1"/>
    </source>
</evidence>
<evidence type="ECO:0000313" key="3">
    <source>
        <dbReference type="Proteomes" id="UP001610063"/>
    </source>
</evidence>
<keyword evidence="1" id="KW-0812">Transmembrane</keyword>